<evidence type="ECO:0000256" key="1">
    <source>
        <dbReference type="SAM" id="SignalP"/>
    </source>
</evidence>
<proteinExistence type="predicted"/>
<feature type="signal peptide" evidence="1">
    <location>
        <begin position="1"/>
        <end position="22"/>
    </location>
</feature>
<dbReference type="Proteomes" id="UP001596101">
    <property type="component" value="Unassembled WGS sequence"/>
</dbReference>
<sequence length="114" mass="11961">MFKISLIIAAISTTMLTPIASAQQNKDPGQQAGQLIGAALTIQEQCAGRPLRSQEAEKALQARVINTISKQTGSTPDNVRLGLAAGAMQVSFAPKPTKKECKAAENIVGVAQKM</sequence>
<comment type="caution">
    <text evidence="2">The sequence shown here is derived from an EMBL/GenBank/DDBJ whole genome shotgun (WGS) entry which is preliminary data.</text>
</comment>
<organism evidence="2 3">
    <name type="scientific">Massilia suwonensis</name>
    <dbReference type="NCBI Taxonomy" id="648895"/>
    <lineage>
        <taxon>Bacteria</taxon>
        <taxon>Pseudomonadati</taxon>
        <taxon>Pseudomonadota</taxon>
        <taxon>Betaproteobacteria</taxon>
        <taxon>Burkholderiales</taxon>
        <taxon>Oxalobacteraceae</taxon>
        <taxon>Telluria group</taxon>
        <taxon>Massilia</taxon>
    </lineage>
</organism>
<name>A0ABW0MJR9_9BURK</name>
<feature type="chain" id="PRO_5047304099" evidence="1">
    <location>
        <begin position="23"/>
        <end position="114"/>
    </location>
</feature>
<evidence type="ECO:0000313" key="2">
    <source>
        <dbReference type="EMBL" id="MFC5477776.1"/>
    </source>
</evidence>
<keyword evidence="3" id="KW-1185">Reference proteome</keyword>
<evidence type="ECO:0000313" key="3">
    <source>
        <dbReference type="Proteomes" id="UP001596101"/>
    </source>
</evidence>
<dbReference type="EMBL" id="JBHSMR010000010">
    <property type="protein sequence ID" value="MFC5477776.1"/>
    <property type="molecule type" value="Genomic_DNA"/>
</dbReference>
<keyword evidence="1" id="KW-0732">Signal</keyword>
<reference evidence="3" key="1">
    <citation type="journal article" date="2019" name="Int. J. Syst. Evol. Microbiol.">
        <title>The Global Catalogue of Microorganisms (GCM) 10K type strain sequencing project: providing services to taxonomists for standard genome sequencing and annotation.</title>
        <authorList>
            <consortium name="The Broad Institute Genomics Platform"/>
            <consortium name="The Broad Institute Genome Sequencing Center for Infectious Disease"/>
            <person name="Wu L."/>
            <person name="Ma J."/>
        </authorList>
    </citation>
    <scope>NUCLEOTIDE SEQUENCE [LARGE SCALE GENOMIC DNA]</scope>
    <source>
        <strain evidence="3">CCUG 43111</strain>
    </source>
</reference>
<dbReference type="RefSeq" id="WP_379752424.1">
    <property type="nucleotide sequence ID" value="NZ_JBHSMR010000010.1"/>
</dbReference>
<accession>A0ABW0MJR9</accession>
<gene>
    <name evidence="2" type="ORF">ACFPQ5_06240</name>
</gene>
<protein>
    <submittedName>
        <fullName evidence="2">Uncharacterized protein</fullName>
    </submittedName>
</protein>